<proteinExistence type="predicted"/>
<evidence type="ECO:0000256" key="1">
    <source>
        <dbReference type="SAM" id="MobiDB-lite"/>
    </source>
</evidence>
<feature type="compositionally biased region" description="Low complexity" evidence="1">
    <location>
        <begin position="198"/>
        <end position="220"/>
    </location>
</feature>
<evidence type="ECO:0000313" key="4">
    <source>
        <dbReference type="EMBL" id="HJC86617.1"/>
    </source>
</evidence>
<feature type="region of interest" description="Disordered" evidence="1">
    <location>
        <begin position="194"/>
        <end position="323"/>
    </location>
</feature>
<protein>
    <recommendedName>
        <fullName evidence="3">Anti-sigma factor RsgI-like middle domain-containing protein</fullName>
    </recommendedName>
</protein>
<keyword evidence="2" id="KW-1133">Transmembrane helix</keyword>
<organism evidence="4 5">
    <name type="scientific">Candidatus Eisenbergiella intestinigallinarum</name>
    <dbReference type="NCBI Taxonomy" id="2838549"/>
    <lineage>
        <taxon>Bacteria</taxon>
        <taxon>Bacillati</taxon>
        <taxon>Bacillota</taxon>
        <taxon>Clostridia</taxon>
        <taxon>Lachnospirales</taxon>
        <taxon>Lachnospiraceae</taxon>
        <taxon>Eisenbergiella</taxon>
    </lineage>
</organism>
<accession>A0A9D2QIF1</accession>
<evidence type="ECO:0000256" key="2">
    <source>
        <dbReference type="SAM" id="Phobius"/>
    </source>
</evidence>
<dbReference type="InterPro" id="IPR055431">
    <property type="entry name" value="RsgI_M"/>
</dbReference>
<reference evidence="4" key="2">
    <citation type="submission" date="2021-04" db="EMBL/GenBank/DDBJ databases">
        <authorList>
            <person name="Gilroy R."/>
        </authorList>
    </citation>
    <scope>NUCLEOTIDE SEQUENCE</scope>
    <source>
        <strain evidence="4">ChiBcec1-1630</strain>
    </source>
</reference>
<feature type="transmembrane region" description="Helical" evidence="2">
    <location>
        <begin position="56"/>
        <end position="77"/>
    </location>
</feature>
<reference evidence="4" key="1">
    <citation type="journal article" date="2021" name="PeerJ">
        <title>Extensive microbial diversity within the chicken gut microbiome revealed by metagenomics and culture.</title>
        <authorList>
            <person name="Gilroy R."/>
            <person name="Ravi A."/>
            <person name="Getino M."/>
            <person name="Pursley I."/>
            <person name="Horton D.L."/>
            <person name="Alikhan N.F."/>
            <person name="Baker D."/>
            <person name="Gharbi K."/>
            <person name="Hall N."/>
            <person name="Watson M."/>
            <person name="Adriaenssens E.M."/>
            <person name="Foster-Nyarko E."/>
            <person name="Jarju S."/>
            <person name="Secka A."/>
            <person name="Antonio M."/>
            <person name="Oren A."/>
            <person name="Chaudhuri R.R."/>
            <person name="La Ragione R."/>
            <person name="Hildebrand F."/>
            <person name="Pallen M.J."/>
        </authorList>
    </citation>
    <scope>NUCLEOTIDE SEQUENCE</scope>
    <source>
        <strain evidence="4">ChiBcec1-1630</strain>
    </source>
</reference>
<feature type="compositionally biased region" description="Pro residues" evidence="1">
    <location>
        <begin position="262"/>
        <end position="273"/>
    </location>
</feature>
<feature type="domain" description="Anti-sigma factor RsgI-like middle" evidence="3">
    <location>
        <begin position="84"/>
        <end position="208"/>
    </location>
</feature>
<feature type="non-terminal residue" evidence="4">
    <location>
        <position position="323"/>
    </location>
</feature>
<evidence type="ECO:0000313" key="5">
    <source>
        <dbReference type="Proteomes" id="UP000823922"/>
    </source>
</evidence>
<evidence type="ECO:0000259" key="3">
    <source>
        <dbReference type="Pfam" id="PF23750"/>
    </source>
</evidence>
<comment type="caution">
    <text evidence="4">The sequence shown here is derived from an EMBL/GenBank/DDBJ whole genome shotgun (WGS) entry which is preliminary data.</text>
</comment>
<feature type="compositionally biased region" description="Acidic residues" evidence="1">
    <location>
        <begin position="302"/>
        <end position="323"/>
    </location>
</feature>
<dbReference type="AlphaFoldDB" id="A0A9D2QIF1"/>
<feature type="compositionally biased region" description="Acidic residues" evidence="1">
    <location>
        <begin position="221"/>
        <end position="248"/>
    </location>
</feature>
<dbReference type="EMBL" id="DWVS01000027">
    <property type="protein sequence ID" value="HJC86617.1"/>
    <property type="molecule type" value="Genomic_DNA"/>
</dbReference>
<keyword evidence="2" id="KW-0472">Membrane</keyword>
<feature type="compositionally biased region" description="Low complexity" evidence="1">
    <location>
        <begin position="249"/>
        <end position="261"/>
    </location>
</feature>
<dbReference type="Pfam" id="PF23750">
    <property type="entry name" value="RsgI_M"/>
    <property type="match status" value="1"/>
</dbReference>
<keyword evidence="2" id="KW-0812">Transmembrane</keyword>
<gene>
    <name evidence="4" type="ORF">H9926_01185</name>
</gene>
<name>A0A9D2QIF1_9FIRM</name>
<sequence>MKYMVMECHTGYAVLLDEEGRFWKAADLHYEVGQTVENPVLMKQPQPSGRRRITRLVSNTVAAAAACLFLIFGFGYYQNYLRIYSSIYLSINPEVQMDLNRYGNVVRLTGTNEDGAKLLEGYSGRGKDKLTVADELIDRAIEMGFLSEGGQVSFFIDSPEDALFQEYGTELRTEINEHLDGRITITVEIVNYQDTPETESSTSESSVSETAAPQSAAPSDSDTDYTPADDTEDDYDDTDYGPENDGATDDSAPAPTASSPAVPSPASPSPSAPAAPAAENTPPDHTDGDTDYEPENAVSPVPDDDAAEDGDSDDESDDADDDD</sequence>
<dbReference type="Proteomes" id="UP000823922">
    <property type="component" value="Unassembled WGS sequence"/>
</dbReference>